<dbReference type="RefSeq" id="WP_120748897.1">
    <property type="nucleotide sequence ID" value="NZ_RBAH01000014.1"/>
</dbReference>
<keyword evidence="2" id="KW-1185">Reference proteome</keyword>
<evidence type="ECO:0000313" key="1">
    <source>
        <dbReference type="EMBL" id="RKN80642.1"/>
    </source>
</evidence>
<protein>
    <submittedName>
        <fullName evidence="1">Uncharacterized protein</fullName>
    </submittedName>
</protein>
<evidence type="ECO:0000313" key="2">
    <source>
        <dbReference type="Proteomes" id="UP000282311"/>
    </source>
</evidence>
<name>A0A3B0C4Q0_9BACL</name>
<sequence length="83" mass="9047">MSYICTYCNGMSALDRSCPKCGGRMSDGGRLEDYTGPYAPYGPIEAGTLTNGYSDWAGHSCIHQAYCSRCGYTDMLPLDEIRA</sequence>
<proteinExistence type="predicted"/>
<accession>A0A3B0C4Q0</accession>
<dbReference type="OrthoDB" id="1683552at2"/>
<gene>
    <name evidence="1" type="ORF">D7M11_19365</name>
</gene>
<dbReference type="EMBL" id="RBAH01000014">
    <property type="protein sequence ID" value="RKN80642.1"/>
    <property type="molecule type" value="Genomic_DNA"/>
</dbReference>
<dbReference type="Proteomes" id="UP000282311">
    <property type="component" value="Unassembled WGS sequence"/>
</dbReference>
<comment type="caution">
    <text evidence="1">The sequence shown here is derived from an EMBL/GenBank/DDBJ whole genome shotgun (WGS) entry which is preliminary data.</text>
</comment>
<organism evidence="1 2">
    <name type="scientific">Paenibacillus ginsengarvi</name>
    <dbReference type="NCBI Taxonomy" id="400777"/>
    <lineage>
        <taxon>Bacteria</taxon>
        <taxon>Bacillati</taxon>
        <taxon>Bacillota</taxon>
        <taxon>Bacilli</taxon>
        <taxon>Bacillales</taxon>
        <taxon>Paenibacillaceae</taxon>
        <taxon>Paenibacillus</taxon>
    </lineage>
</organism>
<dbReference type="AlphaFoldDB" id="A0A3B0C4Q0"/>
<reference evidence="1 2" key="1">
    <citation type="journal article" date="2007" name="Int. J. Syst. Evol. Microbiol.">
        <title>Paenibacillus ginsengarvi sp. nov., isolated from soil from ginseng cultivation.</title>
        <authorList>
            <person name="Yoon M.H."/>
            <person name="Ten L.N."/>
            <person name="Im W.T."/>
        </authorList>
    </citation>
    <scope>NUCLEOTIDE SEQUENCE [LARGE SCALE GENOMIC DNA]</scope>
    <source>
        <strain evidence="1 2">KCTC 13059</strain>
    </source>
</reference>